<dbReference type="Proteomes" id="UP001172386">
    <property type="component" value="Unassembled WGS sequence"/>
</dbReference>
<evidence type="ECO:0000313" key="1">
    <source>
        <dbReference type="EMBL" id="KAJ9657305.1"/>
    </source>
</evidence>
<protein>
    <submittedName>
        <fullName evidence="1">54S ribosomal protein yml6, mitochondrial</fullName>
    </submittedName>
</protein>
<name>A0ACC3A8Y1_9EURO</name>
<evidence type="ECO:0000313" key="2">
    <source>
        <dbReference type="Proteomes" id="UP001172386"/>
    </source>
</evidence>
<keyword evidence="1" id="KW-0687">Ribonucleoprotein</keyword>
<proteinExistence type="predicted"/>
<accession>A0ACC3A8Y1</accession>
<reference evidence="1" key="1">
    <citation type="submission" date="2022-10" db="EMBL/GenBank/DDBJ databases">
        <title>Culturing micro-colonial fungi from biological soil crusts in the Mojave desert and describing Neophaeococcomyces mojavensis, and introducing the new genera and species Taxawa tesnikishii.</title>
        <authorList>
            <person name="Kurbessoian T."/>
            <person name="Stajich J.E."/>
        </authorList>
    </citation>
    <scope>NUCLEOTIDE SEQUENCE</scope>
    <source>
        <strain evidence="1">JES_112</strain>
    </source>
</reference>
<keyword evidence="1" id="KW-0689">Ribosomal protein</keyword>
<keyword evidence="2" id="KW-1185">Reference proteome</keyword>
<comment type="caution">
    <text evidence="1">The sequence shown here is derived from an EMBL/GenBank/DDBJ whole genome shotgun (WGS) entry which is preliminary data.</text>
</comment>
<gene>
    <name evidence="1" type="primary">yml6</name>
    <name evidence="1" type="ORF">H2198_004428</name>
</gene>
<organism evidence="1 2">
    <name type="scientific">Neophaeococcomyces mojaviensis</name>
    <dbReference type="NCBI Taxonomy" id="3383035"/>
    <lineage>
        <taxon>Eukaryota</taxon>
        <taxon>Fungi</taxon>
        <taxon>Dikarya</taxon>
        <taxon>Ascomycota</taxon>
        <taxon>Pezizomycotina</taxon>
        <taxon>Eurotiomycetes</taxon>
        <taxon>Chaetothyriomycetidae</taxon>
        <taxon>Chaetothyriales</taxon>
        <taxon>Chaetothyriales incertae sedis</taxon>
        <taxon>Neophaeococcomyces</taxon>
    </lineage>
</organism>
<dbReference type="EMBL" id="JAPDRQ010000066">
    <property type="protein sequence ID" value="KAJ9657305.1"/>
    <property type="molecule type" value="Genomic_DNA"/>
</dbReference>
<sequence length="328" mass="36642">MAHAPSPSRSFVALARGFKRLQVSDPLAQCLTPRIIRHYATHAELPVGTSSQEVVPISTRPEKTATPASLMKTQQSVLATLYSWPSFEPHSITSFPAESLNLPLRKDILHRAVVYEGDMTRQGTASTKYRTEVRGSGKKVRPQKGTGHARLSDRKSPSIRGGGVAHGPHPRDFSTDLPAKIYDLAWRTALSYRYKKGELVVLQDYVTLGLDQGPRFLANLFETHGWGKGNGRTLVVIDRVPEENITSVSDEPQEVVGMYPIRRHAFEQLNQVGEHAEVKDLMDVDCKDLLSCGRVVIEKRALQRIFKGSVRLMRKENDPLRTGEEKEV</sequence>